<name>A0A8H5SZ67_FUSHE</name>
<feature type="region of interest" description="Disordered" evidence="1">
    <location>
        <begin position="1"/>
        <end position="23"/>
    </location>
</feature>
<dbReference type="AlphaFoldDB" id="A0A8H5SZ67"/>
<dbReference type="Proteomes" id="UP000567885">
    <property type="component" value="Unassembled WGS sequence"/>
</dbReference>
<accession>A0A8H5SZ67</accession>
<sequence>MEPSASSQITSDGTSVIKSPIEDEPAVGEGPLFRGIPSSLSKLDGFMAHMNRLLLNRENHDYLILFLAYASHFVATALETPTPKVLWDLANRTSKLISRIAPSRLSLILQTYRLQSLMTKIPTCKMVLAERMRALSDILMDWQIITRLWGLLAMWTEAKDFFVGLAAPKAAKETDNTNLWDFVAEKAIKATYIVGLLGYYGAENVAWLNKRGVFRFSEKTESKLNMWSLKGWGVFVFSELAQLLHERSVRMRAGEEESPDERKQTRTKFVQVLLWGPLTVHWSREEGLMPEIIASFLSAYVEFLTTRGLWRGTAVS</sequence>
<evidence type="ECO:0000313" key="2">
    <source>
        <dbReference type="EMBL" id="KAF5662695.1"/>
    </source>
</evidence>
<reference evidence="2 3" key="1">
    <citation type="submission" date="2020-05" db="EMBL/GenBank/DDBJ databases">
        <title>Identification and distribution of gene clusters putatively required for synthesis of sphingolipid metabolism inhibitors in phylogenetically diverse species of the filamentous fungus Fusarium.</title>
        <authorList>
            <person name="Kim H.-S."/>
            <person name="Busman M."/>
            <person name="Brown D.W."/>
            <person name="Divon H."/>
            <person name="Uhlig S."/>
            <person name="Proctor R.H."/>
        </authorList>
    </citation>
    <scope>NUCLEOTIDE SEQUENCE [LARGE SCALE GENOMIC DNA]</scope>
    <source>
        <strain evidence="2 3">NRRL 20693</strain>
    </source>
</reference>
<protein>
    <submittedName>
        <fullName evidence="2">Uncharacterized protein</fullName>
    </submittedName>
</protein>
<dbReference type="OrthoDB" id="10005898at2759"/>
<evidence type="ECO:0000256" key="1">
    <source>
        <dbReference type="SAM" id="MobiDB-lite"/>
    </source>
</evidence>
<evidence type="ECO:0000313" key="3">
    <source>
        <dbReference type="Proteomes" id="UP000567885"/>
    </source>
</evidence>
<comment type="caution">
    <text evidence="2">The sequence shown here is derived from an EMBL/GenBank/DDBJ whole genome shotgun (WGS) entry which is preliminary data.</text>
</comment>
<feature type="compositionally biased region" description="Polar residues" evidence="1">
    <location>
        <begin position="1"/>
        <end position="17"/>
    </location>
</feature>
<organism evidence="2 3">
    <name type="scientific">Fusarium heterosporum</name>
    <dbReference type="NCBI Taxonomy" id="42747"/>
    <lineage>
        <taxon>Eukaryota</taxon>
        <taxon>Fungi</taxon>
        <taxon>Dikarya</taxon>
        <taxon>Ascomycota</taxon>
        <taxon>Pezizomycotina</taxon>
        <taxon>Sordariomycetes</taxon>
        <taxon>Hypocreomycetidae</taxon>
        <taxon>Hypocreales</taxon>
        <taxon>Nectriaceae</taxon>
        <taxon>Fusarium</taxon>
        <taxon>Fusarium heterosporum species complex</taxon>
    </lineage>
</organism>
<dbReference type="EMBL" id="JAAGWQ010000159">
    <property type="protein sequence ID" value="KAF5662695.1"/>
    <property type="molecule type" value="Genomic_DNA"/>
</dbReference>
<keyword evidence="3" id="KW-1185">Reference proteome</keyword>
<gene>
    <name evidence="2" type="ORF">FHETE_7801</name>
</gene>
<proteinExistence type="predicted"/>